<evidence type="ECO:0000313" key="2">
    <source>
        <dbReference type="EMBL" id="KAJ6952969.1"/>
    </source>
</evidence>
<evidence type="ECO:0000313" key="3">
    <source>
        <dbReference type="Proteomes" id="UP001164929"/>
    </source>
</evidence>
<sequence length="76" mass="8363">MPPSSMDPSQQKAVRLAEQLADQHVVTESDAMAAVNAINQPGDSVHWEIDAIVEDLKSMLAQLQSHVLLLEKLIMQ</sequence>
<dbReference type="EMBL" id="JAQIZT010000019">
    <property type="protein sequence ID" value="KAJ6952969.1"/>
    <property type="molecule type" value="Genomic_DNA"/>
</dbReference>
<organism evidence="1 3">
    <name type="scientific">Populus alba x Populus x berolinensis</name>
    <dbReference type="NCBI Taxonomy" id="444605"/>
    <lineage>
        <taxon>Eukaryota</taxon>
        <taxon>Viridiplantae</taxon>
        <taxon>Streptophyta</taxon>
        <taxon>Embryophyta</taxon>
        <taxon>Tracheophyta</taxon>
        <taxon>Spermatophyta</taxon>
        <taxon>Magnoliopsida</taxon>
        <taxon>eudicotyledons</taxon>
        <taxon>Gunneridae</taxon>
        <taxon>Pentapetalae</taxon>
        <taxon>rosids</taxon>
        <taxon>fabids</taxon>
        <taxon>Malpighiales</taxon>
        <taxon>Salicaceae</taxon>
        <taxon>Saliceae</taxon>
        <taxon>Populus</taxon>
    </lineage>
</organism>
<name>A0AAD6PPX7_9ROSI</name>
<dbReference type="Proteomes" id="UP001164929">
    <property type="component" value="Chromosome 19"/>
</dbReference>
<protein>
    <submittedName>
        <fullName evidence="1">Uncharacterized protein</fullName>
    </submittedName>
</protein>
<keyword evidence="3" id="KW-1185">Reference proteome</keyword>
<evidence type="ECO:0000313" key="1">
    <source>
        <dbReference type="EMBL" id="KAJ6952962.1"/>
    </source>
</evidence>
<proteinExistence type="predicted"/>
<dbReference type="EMBL" id="JAQIZT010000019">
    <property type="protein sequence ID" value="KAJ6952962.1"/>
    <property type="molecule type" value="Genomic_DNA"/>
</dbReference>
<comment type="caution">
    <text evidence="1">The sequence shown here is derived from an EMBL/GenBank/DDBJ whole genome shotgun (WGS) entry which is preliminary data.</text>
</comment>
<reference evidence="1" key="1">
    <citation type="journal article" date="2023" name="Mol. Ecol. Resour.">
        <title>Chromosome-level genome assembly of a triploid poplar Populus alba 'Berolinensis'.</title>
        <authorList>
            <person name="Chen S."/>
            <person name="Yu Y."/>
            <person name="Wang X."/>
            <person name="Wang S."/>
            <person name="Zhang T."/>
            <person name="Zhou Y."/>
            <person name="He R."/>
            <person name="Meng N."/>
            <person name="Wang Y."/>
            <person name="Liu W."/>
            <person name="Liu Z."/>
            <person name="Liu J."/>
            <person name="Guo Q."/>
            <person name="Huang H."/>
            <person name="Sederoff R.R."/>
            <person name="Wang G."/>
            <person name="Qu G."/>
            <person name="Chen S."/>
        </authorList>
    </citation>
    <scope>NUCLEOTIDE SEQUENCE</scope>
    <source>
        <strain evidence="1">SC-2020</strain>
    </source>
</reference>
<gene>
    <name evidence="1" type="ORF">NC653_041945</name>
    <name evidence="2" type="ORF">NC653_041949</name>
</gene>
<accession>A0AAD6PPX7</accession>
<dbReference type="AlphaFoldDB" id="A0AAD6PPX7"/>